<keyword evidence="13" id="KW-1267">Proteomics identification</keyword>
<dbReference type="EMBL" id="DS895249">
    <property type="protein sequence ID" value="EEC15855.1"/>
    <property type="molecule type" value="Genomic_DNA"/>
</dbReference>
<name>B7QAI3_IXOSC</name>
<dbReference type="AlphaFoldDB" id="B7QAI3"/>
<evidence type="ECO:0000313" key="10">
    <source>
        <dbReference type="EMBL" id="EEC15855.1"/>
    </source>
</evidence>
<dbReference type="PANTHER" id="PTHR13334:SF4">
    <property type="entry name" value="SMALL RIBOSOMAL SUBUNIT PROTEIN US10M"/>
    <property type="match status" value="1"/>
</dbReference>
<evidence type="ECO:0000256" key="6">
    <source>
        <dbReference type="ARBA" id="ARBA00035261"/>
    </source>
</evidence>
<dbReference type="HOGENOM" id="CLU_099082_1_0_1"/>
<evidence type="ECO:0000259" key="9">
    <source>
        <dbReference type="SMART" id="SM01403"/>
    </source>
</evidence>
<dbReference type="VEuPathDB" id="VectorBase:ISCI012124"/>
<dbReference type="GO" id="GO:0005763">
    <property type="term" value="C:mitochondrial small ribosomal subunit"/>
    <property type="evidence" value="ECO:0007669"/>
    <property type="project" value="InterPro"/>
</dbReference>
<dbReference type="PANTHER" id="PTHR13334">
    <property type="entry name" value="MITOCHONDRIAL 28S RIBOSOMAL PROTEIN S10"/>
    <property type="match status" value="1"/>
</dbReference>
<reference evidence="11" key="2">
    <citation type="submission" date="2020-05" db="UniProtKB">
        <authorList>
            <consortium name="EnsemblMetazoa"/>
        </authorList>
    </citation>
    <scope>IDENTIFICATION</scope>
    <source>
        <strain evidence="11">wikel</strain>
    </source>
</reference>
<accession>B7QAI3</accession>
<gene>
    <name evidence="10" type="ORF">IscW_ISCW012124</name>
</gene>
<keyword evidence="5" id="KW-0687">Ribonucleoprotein</keyword>
<reference evidence="10 12" key="1">
    <citation type="submission" date="2008-03" db="EMBL/GenBank/DDBJ databases">
        <title>Annotation of Ixodes scapularis.</title>
        <authorList>
            <consortium name="Ixodes scapularis Genome Project Consortium"/>
            <person name="Caler E."/>
            <person name="Hannick L.I."/>
            <person name="Bidwell S."/>
            <person name="Joardar V."/>
            <person name="Thiagarajan M."/>
            <person name="Amedeo P."/>
            <person name="Galinsky K.J."/>
            <person name="Schobel S."/>
            <person name="Inman J."/>
            <person name="Hostetler J."/>
            <person name="Miller J."/>
            <person name="Hammond M."/>
            <person name="Megy K."/>
            <person name="Lawson D."/>
            <person name="Kodira C."/>
            <person name="Sutton G."/>
            <person name="Meyer J."/>
            <person name="Hill C.A."/>
            <person name="Birren B."/>
            <person name="Nene V."/>
            <person name="Collins F."/>
            <person name="Alarcon-Chaidez F."/>
            <person name="Wikel S."/>
            <person name="Strausberg R."/>
        </authorList>
    </citation>
    <scope>NUCLEOTIDE SEQUENCE [LARGE SCALE GENOMIC DNA]</scope>
    <source>
        <strain evidence="12">Wikel</strain>
        <strain evidence="10">Wikel colony</strain>
    </source>
</reference>
<sequence length="149" mass="17279">VPFQKTGQTMEEEEELDKLYKYVEVEVRGHDPAVLRSYKWYATEAAKMLNITVSNTWEPKKVHHRLTLLKAPFGKKKHMVQYEARTYFQVIQLKHLTGSTADTYLEYVQRNLPEGVAMKVTKTSLERLPDYIKPPTQAESSERTSTEAS</sequence>
<dbReference type="GO" id="GO:0005739">
    <property type="term" value="C:mitochondrion"/>
    <property type="evidence" value="ECO:0000318"/>
    <property type="project" value="GO_Central"/>
</dbReference>
<evidence type="ECO:0000256" key="7">
    <source>
        <dbReference type="ARBA" id="ARBA00035544"/>
    </source>
</evidence>
<feature type="non-terminal residue" evidence="10">
    <location>
        <position position="1"/>
    </location>
</feature>
<evidence type="ECO:0007829" key="13">
    <source>
        <dbReference type="PeptideAtlas" id="B7QAI3"/>
    </source>
</evidence>
<comment type="similarity">
    <text evidence="2">Belongs to the universal ribosomal protein uS10 family.</text>
</comment>
<dbReference type="VEuPathDB" id="VectorBase:ISCW012124"/>
<organism>
    <name type="scientific">Ixodes scapularis</name>
    <name type="common">Black-legged tick</name>
    <name type="synonym">Deer tick</name>
    <dbReference type="NCBI Taxonomy" id="6945"/>
    <lineage>
        <taxon>Eukaryota</taxon>
        <taxon>Metazoa</taxon>
        <taxon>Ecdysozoa</taxon>
        <taxon>Arthropoda</taxon>
        <taxon>Chelicerata</taxon>
        <taxon>Arachnida</taxon>
        <taxon>Acari</taxon>
        <taxon>Parasitiformes</taxon>
        <taxon>Ixodida</taxon>
        <taxon>Ixodoidea</taxon>
        <taxon>Ixodidae</taxon>
        <taxon>Ixodinae</taxon>
        <taxon>Ixodes</taxon>
    </lineage>
</organism>
<feature type="domain" description="Small ribosomal subunit protein uS10" evidence="9">
    <location>
        <begin position="24"/>
        <end position="121"/>
    </location>
</feature>
<dbReference type="PaxDb" id="6945-B7QAI3"/>
<dbReference type="SUPFAM" id="SSF54999">
    <property type="entry name" value="Ribosomal protein S10"/>
    <property type="match status" value="1"/>
</dbReference>
<dbReference type="Pfam" id="PF00338">
    <property type="entry name" value="Ribosomal_S10"/>
    <property type="match status" value="1"/>
</dbReference>
<feature type="region of interest" description="Disordered" evidence="8">
    <location>
        <begin position="129"/>
        <end position="149"/>
    </location>
</feature>
<comment type="subcellular location">
    <subcellularLocation>
        <location evidence="1">Mitochondrion</location>
    </subcellularLocation>
</comment>
<dbReference type="SMART" id="SM01403">
    <property type="entry name" value="Ribosomal_S10"/>
    <property type="match status" value="1"/>
</dbReference>
<evidence type="ECO:0000313" key="11">
    <source>
        <dbReference type="EnsemblMetazoa" id="ISCW012124-PA"/>
    </source>
</evidence>
<keyword evidence="4" id="KW-0496">Mitochondrion</keyword>
<dbReference type="OrthoDB" id="366214at2759"/>
<evidence type="ECO:0000256" key="4">
    <source>
        <dbReference type="ARBA" id="ARBA00023128"/>
    </source>
</evidence>
<dbReference type="Proteomes" id="UP000001555">
    <property type="component" value="Unassembled WGS sequence"/>
</dbReference>
<evidence type="ECO:0000256" key="1">
    <source>
        <dbReference type="ARBA" id="ARBA00004173"/>
    </source>
</evidence>
<dbReference type="STRING" id="6945.B7QAI3"/>
<keyword evidence="3 10" id="KW-0689">Ribosomal protein</keyword>
<keyword evidence="12" id="KW-1185">Reference proteome</keyword>
<evidence type="ECO:0000256" key="3">
    <source>
        <dbReference type="ARBA" id="ARBA00022980"/>
    </source>
</evidence>
<evidence type="ECO:0000313" key="12">
    <source>
        <dbReference type="Proteomes" id="UP000001555"/>
    </source>
</evidence>
<dbReference type="InterPro" id="IPR036838">
    <property type="entry name" value="Ribosomal_uS10_dom_sf"/>
</dbReference>
<evidence type="ECO:0000256" key="2">
    <source>
        <dbReference type="ARBA" id="ARBA00007102"/>
    </source>
</evidence>
<dbReference type="EnsemblMetazoa" id="ISCW012124-RA">
    <property type="protein sequence ID" value="ISCW012124-PA"/>
    <property type="gene ID" value="ISCW012124"/>
</dbReference>
<dbReference type="InterPro" id="IPR040055">
    <property type="entry name" value="Ribosomal_uS10m"/>
</dbReference>
<feature type="compositionally biased region" description="Basic and acidic residues" evidence="8">
    <location>
        <begin position="140"/>
        <end position="149"/>
    </location>
</feature>
<evidence type="ECO:0000256" key="5">
    <source>
        <dbReference type="ARBA" id="ARBA00023274"/>
    </source>
</evidence>
<dbReference type="EMBL" id="ABJB010955571">
    <property type="status" value="NOT_ANNOTATED_CDS"/>
    <property type="molecule type" value="Genomic_DNA"/>
</dbReference>
<dbReference type="InterPro" id="IPR027486">
    <property type="entry name" value="Ribosomal_uS10_dom"/>
</dbReference>
<proteinExistence type="evidence at protein level"/>
<evidence type="ECO:0000256" key="8">
    <source>
        <dbReference type="SAM" id="MobiDB-lite"/>
    </source>
</evidence>
<dbReference type="VEuPathDB" id="VectorBase:ISCP_012849"/>
<dbReference type="Gene3D" id="3.30.70.600">
    <property type="entry name" value="Ribosomal protein S10 domain"/>
    <property type="match status" value="1"/>
</dbReference>
<protein>
    <recommendedName>
        <fullName evidence="6">Small ribosomal subunit protein uS10m</fullName>
    </recommendedName>
    <alternativeName>
        <fullName evidence="7">28S ribosomal protein S10, mitochondrial</fullName>
    </alternativeName>
</protein>
<dbReference type="FunCoup" id="B7QAI3">
    <property type="interactions" value="583"/>
</dbReference>